<reference evidence="3" key="1">
    <citation type="submission" date="2025-08" db="UniProtKB">
        <authorList>
            <consortium name="RefSeq"/>
        </authorList>
    </citation>
    <scope>IDENTIFICATION</scope>
    <source>
        <tissue evidence="3">Fruit stalk</tissue>
    </source>
</reference>
<dbReference type="AlphaFoldDB" id="A0A6P5XX61"/>
<dbReference type="PROSITE" id="PS50994">
    <property type="entry name" value="INTEGRASE"/>
    <property type="match status" value="1"/>
</dbReference>
<evidence type="ECO:0000259" key="1">
    <source>
        <dbReference type="PROSITE" id="PS50994"/>
    </source>
</evidence>
<dbReference type="PANTHER" id="PTHR48475:SF1">
    <property type="entry name" value="RNASE H TYPE-1 DOMAIN-CONTAINING PROTEIN"/>
    <property type="match status" value="1"/>
</dbReference>
<dbReference type="GO" id="GO:0003676">
    <property type="term" value="F:nucleic acid binding"/>
    <property type="evidence" value="ECO:0007669"/>
    <property type="project" value="InterPro"/>
</dbReference>
<dbReference type="KEGG" id="dzi:111286900"/>
<dbReference type="InterPro" id="IPR036397">
    <property type="entry name" value="RNaseH_sf"/>
</dbReference>
<dbReference type="Gene3D" id="3.30.420.10">
    <property type="entry name" value="Ribonuclease H-like superfamily/Ribonuclease H"/>
    <property type="match status" value="2"/>
</dbReference>
<dbReference type="RefSeq" id="XP_022732789.1">
    <property type="nucleotide sequence ID" value="XM_022877054.1"/>
</dbReference>
<accession>A0A6P5XX61</accession>
<evidence type="ECO:0000313" key="2">
    <source>
        <dbReference type="Proteomes" id="UP000515121"/>
    </source>
</evidence>
<protein>
    <submittedName>
        <fullName evidence="3">Uncharacterized protein LOC111286900</fullName>
    </submittedName>
</protein>
<feature type="domain" description="Integrase catalytic" evidence="1">
    <location>
        <begin position="238"/>
        <end position="323"/>
    </location>
</feature>
<dbReference type="SUPFAM" id="SSF53098">
    <property type="entry name" value="Ribonuclease H-like"/>
    <property type="match status" value="1"/>
</dbReference>
<dbReference type="Proteomes" id="UP000515121">
    <property type="component" value="Unplaced"/>
</dbReference>
<evidence type="ECO:0000313" key="3">
    <source>
        <dbReference type="RefSeq" id="XP_022732789.1"/>
    </source>
</evidence>
<dbReference type="GeneID" id="111286900"/>
<sequence>MSLVPGRPLILYLKVHEKSIGCVLGLDNSSAQTIHVVSYYLAHCEIRPNQAIKGSAITELLVECTHEDYVPVTFDFPNEDLMPVLHIDKEEHNEDIWKMYFDGASNALRHAALERKNHALKVYGDSVLVIYQFRGEWETKDSKSILYQNLREKPVHCSNDEEGVDGKPWHLDILQYVKYQQYPEHISENDKKTLRRLAMSFFLDGEILYKRSRDQTLLRCMNATKAKKLLEKIHGGVCGTHPFSIWGKDVIGPITPKASNGHRFILVVIDYVTKWVEAASYVNMTRMVVCKFIKKQIICRYGLSEMIILDNALNLNNKMMIELPFALHAYRTLIHTSMGATPFSLVHGMEVVLPTEVKIPSLCILIEVELEESEWVHTRYEQLNLIEEKRLVTLCHGQLYQRRMMRKVQPRQF</sequence>
<keyword evidence="2" id="KW-1185">Reference proteome</keyword>
<gene>
    <name evidence="3" type="primary">LOC111286900</name>
</gene>
<dbReference type="InterPro" id="IPR012337">
    <property type="entry name" value="RNaseH-like_sf"/>
</dbReference>
<dbReference type="PANTHER" id="PTHR48475">
    <property type="entry name" value="RIBONUCLEASE H"/>
    <property type="match status" value="1"/>
</dbReference>
<dbReference type="GO" id="GO:0015074">
    <property type="term" value="P:DNA integration"/>
    <property type="evidence" value="ECO:0007669"/>
    <property type="project" value="InterPro"/>
</dbReference>
<dbReference type="InterPro" id="IPR001584">
    <property type="entry name" value="Integrase_cat-core"/>
</dbReference>
<proteinExistence type="predicted"/>
<name>A0A6P5XX61_DURZI</name>
<organism evidence="2 3">
    <name type="scientific">Durio zibethinus</name>
    <name type="common">Durian</name>
    <dbReference type="NCBI Taxonomy" id="66656"/>
    <lineage>
        <taxon>Eukaryota</taxon>
        <taxon>Viridiplantae</taxon>
        <taxon>Streptophyta</taxon>
        <taxon>Embryophyta</taxon>
        <taxon>Tracheophyta</taxon>
        <taxon>Spermatophyta</taxon>
        <taxon>Magnoliopsida</taxon>
        <taxon>eudicotyledons</taxon>
        <taxon>Gunneridae</taxon>
        <taxon>Pentapetalae</taxon>
        <taxon>rosids</taxon>
        <taxon>malvids</taxon>
        <taxon>Malvales</taxon>
        <taxon>Malvaceae</taxon>
        <taxon>Helicteroideae</taxon>
        <taxon>Durio</taxon>
    </lineage>
</organism>
<dbReference type="OrthoDB" id="1704624at2759"/>